<gene>
    <name evidence="1" type="ORF">LCGC14_0948820</name>
</gene>
<protein>
    <submittedName>
        <fullName evidence="1">Uncharacterized protein</fullName>
    </submittedName>
</protein>
<organism evidence="1">
    <name type="scientific">marine sediment metagenome</name>
    <dbReference type="NCBI Taxonomy" id="412755"/>
    <lineage>
        <taxon>unclassified sequences</taxon>
        <taxon>metagenomes</taxon>
        <taxon>ecological metagenomes</taxon>
    </lineage>
</organism>
<sequence length="59" mass="6529">MTRLYESNEYALLSARLTKQELTCIEHCQQHSDCAADGECALQERVANIVTENESGVVG</sequence>
<proteinExistence type="predicted"/>
<accession>A0A0F9R1D2</accession>
<dbReference type="AlphaFoldDB" id="A0A0F9R1D2"/>
<reference evidence="1" key="1">
    <citation type="journal article" date="2015" name="Nature">
        <title>Complex archaea that bridge the gap between prokaryotes and eukaryotes.</title>
        <authorList>
            <person name="Spang A."/>
            <person name="Saw J.H."/>
            <person name="Jorgensen S.L."/>
            <person name="Zaremba-Niedzwiedzka K."/>
            <person name="Martijn J."/>
            <person name="Lind A.E."/>
            <person name="van Eijk R."/>
            <person name="Schleper C."/>
            <person name="Guy L."/>
            <person name="Ettema T.J."/>
        </authorList>
    </citation>
    <scope>NUCLEOTIDE SEQUENCE</scope>
</reference>
<comment type="caution">
    <text evidence="1">The sequence shown here is derived from an EMBL/GenBank/DDBJ whole genome shotgun (WGS) entry which is preliminary data.</text>
</comment>
<dbReference type="EMBL" id="LAZR01003364">
    <property type="protein sequence ID" value="KKN19126.1"/>
    <property type="molecule type" value="Genomic_DNA"/>
</dbReference>
<evidence type="ECO:0000313" key="1">
    <source>
        <dbReference type="EMBL" id="KKN19126.1"/>
    </source>
</evidence>
<name>A0A0F9R1D2_9ZZZZ</name>